<keyword evidence="1" id="KW-0472">Membrane</keyword>
<proteinExistence type="predicted"/>
<dbReference type="Proteomes" id="UP000006672">
    <property type="component" value="Unassembled WGS sequence"/>
</dbReference>
<reference evidence="5" key="4">
    <citation type="submission" date="2019-12" db="UniProtKB">
        <authorList>
            <consortium name="WormBaseParasite"/>
        </authorList>
    </citation>
    <scope>IDENTIFICATION</scope>
</reference>
<accession>A0A4E9EZQ7</accession>
<reference evidence="2 4" key="1">
    <citation type="journal article" date="2007" name="Science">
        <title>Draft genome of the filarial nematode parasite Brugia malayi.</title>
        <authorList>
            <person name="Ghedin E."/>
            <person name="Wang S."/>
            <person name="Spiro D."/>
            <person name="Caler E."/>
            <person name="Zhao Q."/>
            <person name="Crabtree J."/>
            <person name="Allen J.E."/>
            <person name="Delcher A.L."/>
            <person name="Guiliano D.B."/>
            <person name="Miranda-Saavedra D."/>
            <person name="Angiuoli S.V."/>
            <person name="Creasy T."/>
            <person name="Amedeo P."/>
            <person name="Haas B."/>
            <person name="El-Sayed N.M."/>
            <person name="Wortman J.R."/>
            <person name="Feldblyum T."/>
            <person name="Tallon L."/>
            <person name="Schatz M."/>
            <person name="Shumway M."/>
            <person name="Koo H."/>
            <person name="Salzberg S.L."/>
            <person name="Schobel S."/>
            <person name="Pertea M."/>
            <person name="Pop M."/>
            <person name="White O."/>
            <person name="Barton G.J."/>
            <person name="Carlow C.K."/>
            <person name="Crawford M.J."/>
            <person name="Daub J."/>
            <person name="Dimmic M.W."/>
            <person name="Estes C.F."/>
            <person name="Foster J.M."/>
            <person name="Ganatra M."/>
            <person name="Gregory W.F."/>
            <person name="Johnson N.M."/>
            <person name="Jin J."/>
            <person name="Komuniecki R."/>
            <person name="Korf I."/>
            <person name="Kumar S."/>
            <person name="Laney S."/>
            <person name="Li B.W."/>
            <person name="Li W."/>
            <person name="Lindblom T.H."/>
            <person name="Lustigman S."/>
            <person name="Ma D."/>
            <person name="Maina C.V."/>
            <person name="Martin D.M."/>
            <person name="McCarter J.P."/>
            <person name="McReynolds L."/>
            <person name="Mitreva M."/>
            <person name="Nutman T.B."/>
            <person name="Parkinson J."/>
            <person name="Peregrin-Alvarez J.M."/>
            <person name="Poole C."/>
            <person name="Ren Q."/>
            <person name="Saunders L."/>
            <person name="Sluder A.E."/>
            <person name="Smith K."/>
            <person name="Stanke M."/>
            <person name="Unnasch T.R."/>
            <person name="Ware J."/>
            <person name="Wei A.D."/>
            <person name="Weil G."/>
            <person name="Williams D.J."/>
            <person name="Zhang Y."/>
            <person name="Williams S.A."/>
            <person name="Fraser-Liggett C."/>
            <person name="Slatko B."/>
            <person name="Blaxter M.L."/>
            <person name="Scott A.L."/>
        </authorList>
    </citation>
    <scope>NUCLEOTIDE SEQUENCE</scope>
    <source>
        <strain evidence="2 4">FR3</strain>
    </source>
</reference>
<dbReference type="AlphaFoldDB" id="A0A0K0JXV5"/>
<dbReference type="EMBL" id="CAAKNF010000196">
    <property type="protein sequence ID" value="VIO89267.1"/>
    <property type="molecule type" value="Genomic_DNA"/>
</dbReference>
<dbReference type="EMBL" id="LN856819">
    <property type="protein sequence ID" value="CDP92489.1"/>
    <property type="molecule type" value="Genomic_DNA"/>
</dbReference>
<dbReference type="WBParaSite" id="Bm9034.1">
    <property type="protein sequence ID" value="Bm9034.1"/>
    <property type="gene ID" value="WBGene00229295"/>
</dbReference>
<keyword evidence="1" id="KW-0812">Transmembrane</keyword>
<evidence type="ECO:0000256" key="1">
    <source>
        <dbReference type="SAM" id="Phobius"/>
    </source>
</evidence>
<reference evidence="3" key="3">
    <citation type="submission" date="2019-04" db="EMBL/GenBank/DDBJ databases">
        <authorList>
            <person name="Howe K."/>
            <person name="Paulini M."/>
            <person name="Williams G."/>
        </authorList>
    </citation>
    <scope>NUCLEOTIDE SEQUENCE [LARGE SCALE GENOMIC DNA]</scope>
    <source>
        <strain evidence="3">FR3</strain>
    </source>
</reference>
<evidence type="ECO:0000313" key="3">
    <source>
        <dbReference type="EMBL" id="VIO89267.1"/>
    </source>
</evidence>
<dbReference type="WormBase" id="Bm9034">
    <property type="protein sequence ID" value="BM03037"/>
    <property type="gene ID" value="WBGene00229295"/>
</dbReference>
<dbReference type="GeneID" id="6097687"/>
<keyword evidence="1" id="KW-1133">Transmembrane helix</keyword>
<feature type="transmembrane region" description="Helical" evidence="1">
    <location>
        <begin position="64"/>
        <end position="83"/>
    </location>
</feature>
<keyword evidence="4" id="KW-1185">Reference proteome</keyword>
<dbReference type="RefSeq" id="XP_001894234.1">
    <property type="nucleotide sequence ID" value="XM_001894199.1"/>
</dbReference>
<reference evidence="2" key="2">
    <citation type="submission" date="2012-12" db="EMBL/GenBank/DDBJ databases">
        <authorList>
            <person name="Gao Y.W."/>
            <person name="Fan S.T."/>
            <person name="Sun H.T."/>
            <person name="Wang Z."/>
            <person name="Gao X.L."/>
            <person name="Li Y.G."/>
            <person name="Wang T.C."/>
            <person name="Zhang K."/>
            <person name="Xu W.W."/>
            <person name="Yu Z.J."/>
            <person name="Xia X.Z."/>
        </authorList>
    </citation>
    <scope>NUCLEOTIDE SEQUENCE</scope>
    <source>
        <strain evidence="2">FR3</strain>
    </source>
</reference>
<evidence type="ECO:0000313" key="5">
    <source>
        <dbReference type="WBParaSite" id="Bm9034.1"/>
    </source>
</evidence>
<evidence type="ECO:0000313" key="2">
    <source>
        <dbReference type="EMBL" id="CDP92489.1"/>
    </source>
</evidence>
<evidence type="ECO:0000313" key="4">
    <source>
        <dbReference type="Proteomes" id="UP000006672"/>
    </source>
</evidence>
<accession>A0A0K0JXV5</accession>
<sequence length="86" mass="9990">MYIGIYVQQYTQAVHANDVAISILREIIEISTVERESLRKRFLSRLYCCYCYRPSVLFSWPKRTGVQGFFLGVCVCIGVWSFLPIS</sequence>
<name>A0A0K0JXV5_BRUMA</name>
<organism evidence="2">
    <name type="scientific">Brugia malayi</name>
    <name type="common">Filarial nematode worm</name>
    <dbReference type="NCBI Taxonomy" id="6279"/>
    <lineage>
        <taxon>Eukaryota</taxon>
        <taxon>Metazoa</taxon>
        <taxon>Ecdysozoa</taxon>
        <taxon>Nematoda</taxon>
        <taxon>Chromadorea</taxon>
        <taxon>Rhabditida</taxon>
        <taxon>Spirurina</taxon>
        <taxon>Spiruromorpha</taxon>
        <taxon>Filarioidea</taxon>
        <taxon>Onchocercidae</taxon>
        <taxon>Brugia</taxon>
    </lineage>
</organism>
<dbReference type="KEGG" id="bmy:BM_BM9034"/>
<protein>
    <submittedName>
        <fullName evidence="2 5">Bm9034</fullName>
    </submittedName>
</protein>
<gene>
    <name evidence="2 5 6" type="ORF">Bm9034</name>
    <name evidence="3" type="ORF">BM_BM9034</name>
    <name evidence="2" type="ORF">BM_Bm9034</name>
</gene>
<dbReference type="CTD" id="6097687"/>
<evidence type="ECO:0000313" key="6">
    <source>
        <dbReference type="WormBase" id="Bm9034"/>
    </source>
</evidence>